<dbReference type="AlphaFoldDB" id="A0AAD3TCA3"/>
<comment type="caution">
    <text evidence="2">The sequence shown here is derived from an EMBL/GenBank/DDBJ whole genome shotgun (WGS) entry which is preliminary data.</text>
</comment>
<dbReference type="Proteomes" id="UP001279734">
    <property type="component" value="Unassembled WGS sequence"/>
</dbReference>
<sequence length="180" mass="19880">MEGTDVHGYQQATFPAAAPKAEPSPTTAAAASINNMNVLSPRAAHCNLAKNMALEKRQLQGLLPYSHSRLPIQNQRPQPVQKTTCLHEHFSTNIGSETTISWAVEFRLHQRTVRLPRPASSATEVDAAAKKAAVWRSHHKHGCSANLYTWIHKANLDDSNRDPSHSQSQQGSITIKKQHI</sequence>
<dbReference type="EMBL" id="BSYO01000030">
    <property type="protein sequence ID" value="GMH25907.1"/>
    <property type="molecule type" value="Genomic_DNA"/>
</dbReference>
<proteinExistence type="predicted"/>
<protein>
    <submittedName>
        <fullName evidence="2">Uncharacterized protein</fullName>
    </submittedName>
</protein>
<feature type="compositionally biased region" description="Low complexity" evidence="1">
    <location>
        <begin position="15"/>
        <end position="26"/>
    </location>
</feature>
<evidence type="ECO:0000256" key="1">
    <source>
        <dbReference type="SAM" id="MobiDB-lite"/>
    </source>
</evidence>
<reference evidence="2" key="1">
    <citation type="submission" date="2023-05" db="EMBL/GenBank/DDBJ databases">
        <title>Nepenthes gracilis genome sequencing.</title>
        <authorList>
            <person name="Fukushima K."/>
        </authorList>
    </citation>
    <scope>NUCLEOTIDE SEQUENCE</scope>
    <source>
        <strain evidence="2">SING2019-196</strain>
    </source>
</reference>
<keyword evidence="3" id="KW-1185">Reference proteome</keyword>
<gene>
    <name evidence="2" type="ORF">Nepgr_027750</name>
</gene>
<name>A0AAD3TCA3_NEPGR</name>
<organism evidence="2 3">
    <name type="scientific">Nepenthes gracilis</name>
    <name type="common">Slender pitcher plant</name>
    <dbReference type="NCBI Taxonomy" id="150966"/>
    <lineage>
        <taxon>Eukaryota</taxon>
        <taxon>Viridiplantae</taxon>
        <taxon>Streptophyta</taxon>
        <taxon>Embryophyta</taxon>
        <taxon>Tracheophyta</taxon>
        <taxon>Spermatophyta</taxon>
        <taxon>Magnoliopsida</taxon>
        <taxon>eudicotyledons</taxon>
        <taxon>Gunneridae</taxon>
        <taxon>Pentapetalae</taxon>
        <taxon>Caryophyllales</taxon>
        <taxon>Nepenthaceae</taxon>
        <taxon>Nepenthes</taxon>
    </lineage>
</organism>
<feature type="compositionally biased region" description="Polar residues" evidence="1">
    <location>
        <begin position="165"/>
        <end position="180"/>
    </location>
</feature>
<evidence type="ECO:0000313" key="3">
    <source>
        <dbReference type="Proteomes" id="UP001279734"/>
    </source>
</evidence>
<accession>A0AAD3TCA3</accession>
<feature type="region of interest" description="Disordered" evidence="1">
    <location>
        <begin position="159"/>
        <end position="180"/>
    </location>
</feature>
<evidence type="ECO:0000313" key="2">
    <source>
        <dbReference type="EMBL" id="GMH25907.1"/>
    </source>
</evidence>
<feature type="region of interest" description="Disordered" evidence="1">
    <location>
        <begin position="1"/>
        <end position="26"/>
    </location>
</feature>